<feature type="signal peptide" evidence="1">
    <location>
        <begin position="1"/>
        <end position="28"/>
    </location>
</feature>
<proteinExistence type="predicted"/>
<evidence type="ECO:0000313" key="3">
    <source>
        <dbReference type="Proteomes" id="UP000475582"/>
    </source>
</evidence>
<dbReference type="Proteomes" id="UP000475582">
    <property type="component" value="Unassembled WGS sequence"/>
</dbReference>
<dbReference type="OrthoDB" id="8421730at2"/>
<feature type="chain" id="PRO_5026772896" evidence="1">
    <location>
        <begin position="29"/>
        <end position="255"/>
    </location>
</feature>
<name>A0A6L6PPH7_9BURK</name>
<organism evidence="2 3">
    <name type="scientific">Duganella radicis</name>
    <dbReference type="NCBI Taxonomy" id="551988"/>
    <lineage>
        <taxon>Bacteria</taxon>
        <taxon>Pseudomonadati</taxon>
        <taxon>Pseudomonadota</taxon>
        <taxon>Betaproteobacteria</taxon>
        <taxon>Burkholderiales</taxon>
        <taxon>Oxalobacteraceae</taxon>
        <taxon>Telluria group</taxon>
        <taxon>Duganella</taxon>
    </lineage>
</organism>
<keyword evidence="3" id="KW-1185">Reference proteome</keyword>
<gene>
    <name evidence="2" type="ORF">GM676_24925</name>
</gene>
<accession>A0A6L6PPH7</accession>
<dbReference type="AlphaFoldDB" id="A0A6L6PPH7"/>
<evidence type="ECO:0000313" key="2">
    <source>
        <dbReference type="EMBL" id="MTV40812.1"/>
    </source>
</evidence>
<reference evidence="2 3" key="1">
    <citation type="submission" date="2019-11" db="EMBL/GenBank/DDBJ databases">
        <title>Type strains purchased from KCTC, JCM and DSMZ.</title>
        <authorList>
            <person name="Lu H."/>
        </authorList>
    </citation>
    <scope>NUCLEOTIDE SEQUENCE [LARGE SCALE GENOMIC DNA]</scope>
    <source>
        <strain evidence="2 3">KCTC 22382</strain>
    </source>
</reference>
<dbReference type="EMBL" id="WNKY01000041">
    <property type="protein sequence ID" value="MTV40812.1"/>
    <property type="molecule type" value="Genomic_DNA"/>
</dbReference>
<evidence type="ECO:0000256" key="1">
    <source>
        <dbReference type="SAM" id="SignalP"/>
    </source>
</evidence>
<protein>
    <submittedName>
        <fullName evidence="2">Uncharacterized protein</fullName>
    </submittedName>
</protein>
<dbReference type="RefSeq" id="WP_155466908.1">
    <property type="nucleotide sequence ID" value="NZ_WNKY01000041.1"/>
</dbReference>
<comment type="caution">
    <text evidence="2">The sequence shown here is derived from an EMBL/GenBank/DDBJ whole genome shotgun (WGS) entry which is preliminary data.</text>
</comment>
<sequence length="255" mass="27401">MKIWMENRTKSMTVAVSMAVACSLVAPAADAVTPDRQFALSGIWTQAKLLKEYIDWRASTGWGAVGATNILITKLMGESEGAMTKAAFQEMCGTTAAGLLANWKPASEPTAASHIKAIVKSAGTAAASTACGWVSKIAFDKINSEIPKAQNFMNHTATQQEKSNVANTAAETNNQLLAMEAAMKSIANAYNDHKANQDDYNTNCGGSNANLPYCSDIRNNLRNSQKNFDLALASFNRHGTSLRNDMVTLNNQIRS</sequence>
<dbReference type="PROSITE" id="PS51257">
    <property type="entry name" value="PROKAR_LIPOPROTEIN"/>
    <property type="match status" value="1"/>
</dbReference>
<keyword evidence="1" id="KW-0732">Signal</keyword>